<dbReference type="InterPro" id="IPR006578">
    <property type="entry name" value="MADF-dom"/>
</dbReference>
<dbReference type="Pfam" id="PF10545">
    <property type="entry name" value="MADF_DNA_bdg"/>
    <property type="match status" value="1"/>
</dbReference>
<proteinExistence type="predicted"/>
<dbReference type="AlphaFoldDB" id="A0A8J9UK61"/>
<sequence length="249" mass="29382">MRWSENETCQFVQLYLDYESLWNTEHGDYKIKEKRLKAYKHIISDFHSSTGISLSVSELKVKIKNLRSTYSQELSKIKQRSSPDYTYKPTIKWFAYWHKRFRRNSRTNQISDTLYEEAEKDSKMWVHDHTDNLNEETHLDSFIPENNDDSILLLKSEPEEAQLKTDNNSNTYKTKRKKIKHRSLSTTSEGTFRGSLDSNLDLSKEDEFDIYGKYIASQLRSMDLKKALNLQLEIQSLVSEARLSDLSNE</sequence>
<gene>
    <name evidence="2" type="ORF">BINO364_LOCUS6745</name>
</gene>
<evidence type="ECO:0000313" key="2">
    <source>
        <dbReference type="EMBL" id="CAH0720529.1"/>
    </source>
</evidence>
<dbReference type="EMBL" id="OV170222">
    <property type="protein sequence ID" value="CAH0720529.1"/>
    <property type="molecule type" value="Genomic_DNA"/>
</dbReference>
<feature type="non-terminal residue" evidence="2">
    <location>
        <position position="249"/>
    </location>
</feature>
<dbReference type="Proteomes" id="UP000838878">
    <property type="component" value="Chromosome 2"/>
</dbReference>
<accession>A0A8J9UK61</accession>
<dbReference type="OrthoDB" id="7991969at2759"/>
<protein>
    <recommendedName>
        <fullName evidence="1">MADF domain-containing protein</fullName>
    </recommendedName>
</protein>
<keyword evidence="3" id="KW-1185">Reference proteome</keyword>
<name>A0A8J9UK61_9NEOP</name>
<evidence type="ECO:0000313" key="3">
    <source>
        <dbReference type="Proteomes" id="UP000838878"/>
    </source>
</evidence>
<organism evidence="2 3">
    <name type="scientific">Brenthis ino</name>
    <name type="common">lesser marbled fritillary</name>
    <dbReference type="NCBI Taxonomy" id="405034"/>
    <lineage>
        <taxon>Eukaryota</taxon>
        <taxon>Metazoa</taxon>
        <taxon>Ecdysozoa</taxon>
        <taxon>Arthropoda</taxon>
        <taxon>Hexapoda</taxon>
        <taxon>Insecta</taxon>
        <taxon>Pterygota</taxon>
        <taxon>Neoptera</taxon>
        <taxon>Endopterygota</taxon>
        <taxon>Lepidoptera</taxon>
        <taxon>Glossata</taxon>
        <taxon>Ditrysia</taxon>
        <taxon>Papilionoidea</taxon>
        <taxon>Nymphalidae</taxon>
        <taxon>Heliconiinae</taxon>
        <taxon>Argynnini</taxon>
        <taxon>Brenthis</taxon>
    </lineage>
</organism>
<feature type="domain" description="MADF" evidence="1">
    <location>
        <begin position="11"/>
        <end position="93"/>
    </location>
</feature>
<reference evidence="2" key="1">
    <citation type="submission" date="2021-12" db="EMBL/GenBank/DDBJ databases">
        <authorList>
            <person name="Martin H S."/>
        </authorList>
    </citation>
    <scope>NUCLEOTIDE SEQUENCE</scope>
</reference>
<dbReference type="PANTHER" id="PTHR21505:SF8">
    <property type="entry name" value="DPT-YFP REPRESSOR BY OVEREXPRESSION, ISOFORM D-RELATED"/>
    <property type="match status" value="1"/>
</dbReference>
<evidence type="ECO:0000259" key="1">
    <source>
        <dbReference type="Pfam" id="PF10545"/>
    </source>
</evidence>
<dbReference type="SMART" id="SM00595">
    <property type="entry name" value="MADF"/>
    <property type="match status" value="1"/>
</dbReference>
<dbReference type="PANTHER" id="PTHR21505">
    <property type="entry name" value="MADF DOMAIN-CONTAINING PROTEIN-RELATED"/>
    <property type="match status" value="1"/>
</dbReference>